<gene>
    <name evidence="1" type="ORF">E5329_22500</name>
</gene>
<dbReference type="Proteomes" id="UP000304953">
    <property type="component" value="Unassembled WGS sequence"/>
</dbReference>
<reference evidence="1" key="1">
    <citation type="submission" date="2019-04" db="EMBL/GenBank/DDBJ databases">
        <title>Microbes associate with the intestines of laboratory mice.</title>
        <authorList>
            <person name="Navarre W."/>
            <person name="Wong E."/>
            <person name="Huang K."/>
            <person name="Tropini C."/>
            <person name="Ng K."/>
            <person name="Yu B."/>
        </authorList>
    </citation>
    <scope>NUCLEOTIDE SEQUENCE</scope>
    <source>
        <strain evidence="1">NM01_1-7b</strain>
    </source>
</reference>
<name>A0AC61RQH4_9FIRM</name>
<evidence type="ECO:0000313" key="2">
    <source>
        <dbReference type="Proteomes" id="UP000304953"/>
    </source>
</evidence>
<dbReference type="EMBL" id="SRYA01000067">
    <property type="protein sequence ID" value="TGY91185.1"/>
    <property type="molecule type" value="Genomic_DNA"/>
</dbReference>
<accession>A0AC61RQH4</accession>
<organism evidence="1 2">
    <name type="scientific">Petralouisia muris</name>
    <dbReference type="NCBI Taxonomy" id="3032872"/>
    <lineage>
        <taxon>Bacteria</taxon>
        <taxon>Bacillati</taxon>
        <taxon>Bacillota</taxon>
        <taxon>Clostridia</taxon>
        <taxon>Lachnospirales</taxon>
        <taxon>Lachnospiraceae</taxon>
        <taxon>Petralouisia</taxon>
    </lineage>
</organism>
<sequence>MNVCIDKEETVRRMNAKTNNLKKYDIYGKEADRIRKELQKTTEVKAGIFEDYRDKLIDEEQYVQISGKYADKIKELTARLDEMLKAQAAYSREYHIDEEWKEVVEKYLNKRKLTREMVEAFVDKVVVHEDARVDVYLKYDDVLNDLKILSAEREAV</sequence>
<protein>
    <submittedName>
        <fullName evidence="1">DUF4368 domain-containing protein</fullName>
    </submittedName>
</protein>
<keyword evidence="2" id="KW-1185">Reference proteome</keyword>
<comment type="caution">
    <text evidence="1">The sequence shown here is derived from an EMBL/GenBank/DDBJ whole genome shotgun (WGS) entry which is preliminary data.</text>
</comment>
<proteinExistence type="predicted"/>
<evidence type="ECO:0000313" key="1">
    <source>
        <dbReference type="EMBL" id="TGY91185.1"/>
    </source>
</evidence>